<dbReference type="OrthoDB" id="5817230at2759"/>
<dbReference type="Proteomes" id="UP000271098">
    <property type="component" value="Unassembled WGS sequence"/>
</dbReference>
<sequence>MRIIHGNGYSDEDKRAHIRLVYQNIFMAIQAMIRAMDTLNIPYGDQSSEVRIFFLSLCIFASKFTFLFSLFRITM</sequence>
<dbReference type="GO" id="GO:0007165">
    <property type="term" value="P:signal transduction"/>
    <property type="evidence" value="ECO:0007669"/>
    <property type="project" value="InterPro"/>
</dbReference>
<proteinExistence type="predicted"/>
<keyword evidence="1" id="KW-0812">Transmembrane</keyword>
<dbReference type="EMBL" id="UYRT01035031">
    <property type="protein sequence ID" value="VDK79678.1"/>
    <property type="molecule type" value="Genomic_DNA"/>
</dbReference>
<dbReference type="Gene3D" id="1.10.400.10">
    <property type="entry name" value="GI Alpha 1, domain 2-like"/>
    <property type="match status" value="1"/>
</dbReference>
<evidence type="ECO:0000313" key="4">
    <source>
        <dbReference type="WBParaSite" id="GPUH_0000995401-mRNA-1"/>
    </source>
</evidence>
<dbReference type="InterPro" id="IPR011025">
    <property type="entry name" value="GproteinA_insert"/>
</dbReference>
<accession>A0A183DMK2</accession>
<dbReference type="SUPFAM" id="SSF47895">
    <property type="entry name" value="Transducin (alpha subunit), insertion domain"/>
    <property type="match status" value="1"/>
</dbReference>
<feature type="transmembrane region" description="Helical" evidence="1">
    <location>
        <begin position="52"/>
        <end position="71"/>
    </location>
</feature>
<protein>
    <submittedName>
        <fullName evidence="4">PI3K/PI4K domain-containing protein</fullName>
    </submittedName>
</protein>
<name>A0A183DMK2_9BILA</name>
<evidence type="ECO:0000313" key="3">
    <source>
        <dbReference type="Proteomes" id="UP000271098"/>
    </source>
</evidence>
<evidence type="ECO:0000313" key="2">
    <source>
        <dbReference type="EMBL" id="VDK79678.1"/>
    </source>
</evidence>
<keyword evidence="1" id="KW-0472">Membrane</keyword>
<keyword evidence="3" id="KW-1185">Reference proteome</keyword>
<evidence type="ECO:0000256" key="1">
    <source>
        <dbReference type="SAM" id="Phobius"/>
    </source>
</evidence>
<dbReference type="AlphaFoldDB" id="A0A183DMK2"/>
<keyword evidence="1" id="KW-1133">Transmembrane helix</keyword>
<organism evidence="4">
    <name type="scientific">Gongylonema pulchrum</name>
    <dbReference type="NCBI Taxonomy" id="637853"/>
    <lineage>
        <taxon>Eukaryota</taxon>
        <taxon>Metazoa</taxon>
        <taxon>Ecdysozoa</taxon>
        <taxon>Nematoda</taxon>
        <taxon>Chromadorea</taxon>
        <taxon>Rhabditida</taxon>
        <taxon>Spirurina</taxon>
        <taxon>Spiruromorpha</taxon>
        <taxon>Spiruroidea</taxon>
        <taxon>Gongylonematidae</taxon>
        <taxon>Gongylonema</taxon>
    </lineage>
</organism>
<dbReference type="WBParaSite" id="GPUH_0000995401-mRNA-1">
    <property type="protein sequence ID" value="GPUH_0000995401-mRNA-1"/>
    <property type="gene ID" value="GPUH_0000995401"/>
</dbReference>
<gene>
    <name evidence="2" type="ORF">GPUH_LOCUS9943</name>
</gene>
<reference evidence="2 3" key="2">
    <citation type="submission" date="2018-11" db="EMBL/GenBank/DDBJ databases">
        <authorList>
            <consortium name="Pathogen Informatics"/>
        </authorList>
    </citation>
    <scope>NUCLEOTIDE SEQUENCE [LARGE SCALE GENOMIC DNA]</scope>
</reference>
<reference evidence="4" key="1">
    <citation type="submission" date="2016-06" db="UniProtKB">
        <authorList>
            <consortium name="WormBaseParasite"/>
        </authorList>
    </citation>
    <scope>IDENTIFICATION</scope>
</reference>